<keyword evidence="1" id="KW-0175">Coiled coil</keyword>
<evidence type="ECO:0000313" key="2">
    <source>
        <dbReference type="EMBL" id="EJU23934.1"/>
    </source>
</evidence>
<evidence type="ECO:0000313" key="3">
    <source>
        <dbReference type="Proteomes" id="UP000005244"/>
    </source>
</evidence>
<keyword evidence="3" id="KW-1185">Reference proteome</keyword>
<feature type="coiled-coil region" evidence="1">
    <location>
        <begin position="2"/>
        <end position="36"/>
    </location>
</feature>
<organism evidence="2 3">
    <name type="scientific">Peptoanaerobacter stomatis</name>
    <dbReference type="NCBI Taxonomy" id="796937"/>
    <lineage>
        <taxon>Bacteria</taxon>
        <taxon>Bacillati</taxon>
        <taxon>Bacillota</taxon>
        <taxon>Clostridia</taxon>
        <taxon>Peptostreptococcales</taxon>
        <taxon>Filifactoraceae</taxon>
        <taxon>Peptoanaerobacter</taxon>
    </lineage>
</organism>
<evidence type="ECO:0000256" key="1">
    <source>
        <dbReference type="SAM" id="Coils"/>
    </source>
</evidence>
<dbReference type="AlphaFoldDB" id="J5UNN0"/>
<reference evidence="2 3" key="1">
    <citation type="submission" date="2012-07" db="EMBL/GenBank/DDBJ databases">
        <authorList>
            <person name="Durkin A.S."/>
            <person name="McCorrison J."/>
            <person name="Torralba M."/>
            <person name="Gillis M."/>
            <person name="Methe B."/>
            <person name="Sutton G."/>
            <person name="Nelson K.E."/>
        </authorList>
    </citation>
    <scope>NUCLEOTIDE SEQUENCE [LARGE SCALE GENOMIC DNA]</scope>
    <source>
        <strain evidence="2 3">OBRC8</strain>
    </source>
</reference>
<protein>
    <submittedName>
        <fullName evidence="2">Uncharacterized protein</fullName>
    </submittedName>
</protein>
<accession>J5UNN0</accession>
<proteinExistence type="predicted"/>
<name>J5UNN0_9FIRM</name>
<dbReference type="EMBL" id="ALNK01000013">
    <property type="protein sequence ID" value="EJU23934.1"/>
    <property type="molecule type" value="Genomic_DNA"/>
</dbReference>
<sequence length="38" mass="4673">MVMKMGKTYEIKQEELKELQEARKNTKDKREEKRIYAV</sequence>
<comment type="caution">
    <text evidence="2">The sequence shown here is derived from an EMBL/GenBank/DDBJ whole genome shotgun (WGS) entry which is preliminary data.</text>
</comment>
<dbReference type="Proteomes" id="UP000005244">
    <property type="component" value="Unassembled WGS sequence"/>
</dbReference>
<gene>
    <name evidence="2" type="ORF">HMPREF1143_1125</name>
</gene>